<dbReference type="GO" id="GO:0006352">
    <property type="term" value="P:DNA-templated transcription initiation"/>
    <property type="evidence" value="ECO:0007669"/>
    <property type="project" value="InterPro"/>
</dbReference>
<proteinExistence type="inferred from homology"/>
<feature type="domain" description="RNA polymerase sigma factor 70 region 4 type 2" evidence="6">
    <location>
        <begin position="151"/>
        <end position="194"/>
    </location>
</feature>
<name>A0A370G0B8_GLULI</name>
<keyword evidence="2" id="KW-0805">Transcription regulation</keyword>
<keyword evidence="4" id="KW-0804">Transcription</keyword>
<feature type="domain" description="RNA polymerase sigma-70 region 2" evidence="5">
    <location>
        <begin position="53"/>
        <end position="111"/>
    </location>
</feature>
<dbReference type="InterPro" id="IPR013325">
    <property type="entry name" value="RNA_pol_sigma_r2"/>
</dbReference>
<sequence length="224" mass="25177">MPSGPIGRGGLSRVYHISRAGGVLSTRRPFATGYGLLLPEERNHWLATHVLPHEGDVRRWLRRFSGIEIDDIIQQAWVELAEADPASIRFPRAWFFGVARHLVLQHYRKARIVSFDSLTDFSGAEIPDLGQAVERSVTARQELRFLDQVARDLPDRCRDVFVLRRFYGYSQRECALHLNVSENVVEKQLARALRIIGTAYAGRDLPAQGSGFGPGDLRSGKSNA</sequence>
<dbReference type="InterPro" id="IPR036388">
    <property type="entry name" value="WH-like_DNA-bd_sf"/>
</dbReference>
<evidence type="ECO:0000313" key="7">
    <source>
        <dbReference type="EMBL" id="RDI35493.1"/>
    </source>
</evidence>
<dbReference type="NCBIfam" id="TIGR02937">
    <property type="entry name" value="sigma70-ECF"/>
    <property type="match status" value="1"/>
</dbReference>
<evidence type="ECO:0000259" key="6">
    <source>
        <dbReference type="Pfam" id="PF08281"/>
    </source>
</evidence>
<evidence type="ECO:0000313" key="8">
    <source>
        <dbReference type="Proteomes" id="UP000254958"/>
    </source>
</evidence>
<protein>
    <submittedName>
        <fullName evidence="7">RNA polymerase sigma-70 factor (ECF subfamily)</fullName>
    </submittedName>
</protein>
<dbReference type="InterPro" id="IPR039425">
    <property type="entry name" value="RNA_pol_sigma-70-like"/>
</dbReference>
<dbReference type="Gene3D" id="1.10.1740.10">
    <property type="match status" value="1"/>
</dbReference>
<evidence type="ECO:0000256" key="3">
    <source>
        <dbReference type="ARBA" id="ARBA00023082"/>
    </source>
</evidence>
<evidence type="ECO:0000256" key="1">
    <source>
        <dbReference type="ARBA" id="ARBA00010641"/>
    </source>
</evidence>
<accession>A0A370G0B8</accession>
<dbReference type="PANTHER" id="PTHR43133:SF63">
    <property type="entry name" value="RNA POLYMERASE SIGMA FACTOR FECI-RELATED"/>
    <property type="match status" value="1"/>
</dbReference>
<dbReference type="Proteomes" id="UP000254958">
    <property type="component" value="Unassembled WGS sequence"/>
</dbReference>
<dbReference type="EMBL" id="QQAW01000014">
    <property type="protein sequence ID" value="RDI35493.1"/>
    <property type="molecule type" value="Genomic_DNA"/>
</dbReference>
<dbReference type="GO" id="GO:0016987">
    <property type="term" value="F:sigma factor activity"/>
    <property type="evidence" value="ECO:0007669"/>
    <property type="project" value="UniProtKB-KW"/>
</dbReference>
<keyword evidence="3" id="KW-0731">Sigma factor</keyword>
<dbReference type="InterPro" id="IPR007627">
    <property type="entry name" value="RNA_pol_sigma70_r2"/>
</dbReference>
<dbReference type="GO" id="GO:0003677">
    <property type="term" value="F:DNA binding"/>
    <property type="evidence" value="ECO:0007669"/>
    <property type="project" value="InterPro"/>
</dbReference>
<dbReference type="Gene3D" id="1.10.10.10">
    <property type="entry name" value="Winged helix-like DNA-binding domain superfamily/Winged helix DNA-binding domain"/>
    <property type="match status" value="1"/>
</dbReference>
<dbReference type="InterPro" id="IPR013249">
    <property type="entry name" value="RNA_pol_sigma70_r4_t2"/>
</dbReference>
<dbReference type="InterPro" id="IPR014284">
    <property type="entry name" value="RNA_pol_sigma-70_dom"/>
</dbReference>
<reference evidence="7 8" key="1">
    <citation type="submission" date="2018-07" db="EMBL/GenBank/DDBJ databases">
        <title>Genomic Encyclopedia of Type Strains, Phase IV (KMG-IV): sequencing the most valuable type-strain genomes for metagenomic binning, comparative biology and taxonomic classification.</title>
        <authorList>
            <person name="Goeker M."/>
        </authorList>
    </citation>
    <scope>NUCLEOTIDE SEQUENCE [LARGE SCALE GENOMIC DNA]</scope>
    <source>
        <strain evidence="7 8">DSM 5603</strain>
    </source>
</reference>
<dbReference type="SUPFAM" id="SSF88946">
    <property type="entry name" value="Sigma2 domain of RNA polymerase sigma factors"/>
    <property type="match status" value="1"/>
</dbReference>
<keyword evidence="8" id="KW-1185">Reference proteome</keyword>
<dbReference type="PANTHER" id="PTHR43133">
    <property type="entry name" value="RNA POLYMERASE ECF-TYPE SIGMA FACTO"/>
    <property type="match status" value="1"/>
</dbReference>
<comment type="similarity">
    <text evidence="1">Belongs to the sigma-70 factor family. ECF subfamily.</text>
</comment>
<evidence type="ECO:0000256" key="4">
    <source>
        <dbReference type="ARBA" id="ARBA00023163"/>
    </source>
</evidence>
<organism evidence="7 8">
    <name type="scientific">Gluconacetobacter liquefaciens</name>
    <name type="common">Acetobacter liquefaciens</name>
    <dbReference type="NCBI Taxonomy" id="89584"/>
    <lineage>
        <taxon>Bacteria</taxon>
        <taxon>Pseudomonadati</taxon>
        <taxon>Pseudomonadota</taxon>
        <taxon>Alphaproteobacteria</taxon>
        <taxon>Acetobacterales</taxon>
        <taxon>Acetobacteraceae</taxon>
        <taxon>Gluconacetobacter</taxon>
    </lineage>
</organism>
<comment type="caution">
    <text evidence="7">The sequence shown here is derived from an EMBL/GenBank/DDBJ whole genome shotgun (WGS) entry which is preliminary data.</text>
</comment>
<gene>
    <name evidence="7" type="ORF">C7453_11428</name>
</gene>
<evidence type="ECO:0000256" key="2">
    <source>
        <dbReference type="ARBA" id="ARBA00023015"/>
    </source>
</evidence>
<dbReference type="InterPro" id="IPR013324">
    <property type="entry name" value="RNA_pol_sigma_r3/r4-like"/>
</dbReference>
<dbReference type="SUPFAM" id="SSF88659">
    <property type="entry name" value="Sigma3 and sigma4 domains of RNA polymerase sigma factors"/>
    <property type="match status" value="1"/>
</dbReference>
<dbReference type="Pfam" id="PF08281">
    <property type="entry name" value="Sigma70_r4_2"/>
    <property type="match status" value="1"/>
</dbReference>
<dbReference type="Pfam" id="PF04542">
    <property type="entry name" value="Sigma70_r2"/>
    <property type="match status" value="1"/>
</dbReference>
<dbReference type="AlphaFoldDB" id="A0A370G0B8"/>
<evidence type="ECO:0000259" key="5">
    <source>
        <dbReference type="Pfam" id="PF04542"/>
    </source>
</evidence>